<organism evidence="4 5">
    <name type="scientific">Streptomyces scabichelini</name>
    <dbReference type="NCBI Taxonomy" id="2711217"/>
    <lineage>
        <taxon>Bacteria</taxon>
        <taxon>Bacillati</taxon>
        <taxon>Actinomycetota</taxon>
        <taxon>Actinomycetes</taxon>
        <taxon>Kitasatosporales</taxon>
        <taxon>Streptomycetaceae</taxon>
        <taxon>Streptomyces</taxon>
    </lineage>
</organism>
<feature type="domain" description="SMP-30/Gluconolactonase/LRE-like region" evidence="3">
    <location>
        <begin position="14"/>
        <end position="301"/>
    </location>
</feature>
<dbReference type="AlphaFoldDB" id="A0A6G4UWM9"/>
<dbReference type="Pfam" id="PF08450">
    <property type="entry name" value="SGL"/>
    <property type="match status" value="1"/>
</dbReference>
<evidence type="ECO:0000256" key="1">
    <source>
        <dbReference type="ARBA" id="ARBA00008853"/>
    </source>
</evidence>
<reference evidence="4 5" key="1">
    <citation type="submission" date="2020-02" db="EMBL/GenBank/DDBJ databases">
        <title>Whole-genome analyses of novel actinobacteria.</title>
        <authorList>
            <person name="Sahin N."/>
            <person name="Gencbay T."/>
        </authorList>
    </citation>
    <scope>NUCLEOTIDE SEQUENCE [LARGE SCALE GENOMIC DNA]</scope>
    <source>
        <strain evidence="4 5">HC44</strain>
    </source>
</reference>
<comment type="similarity">
    <text evidence="1">Belongs to the SMP-30/CGR1 family.</text>
</comment>
<proteinExistence type="inferred from homology"/>
<evidence type="ECO:0000259" key="3">
    <source>
        <dbReference type="Pfam" id="PF08450"/>
    </source>
</evidence>
<comment type="caution">
    <text evidence="4">The sequence shown here is derived from an EMBL/GenBank/DDBJ whole genome shotgun (WGS) entry which is preliminary data.</text>
</comment>
<name>A0A6G4UWM9_9ACTN</name>
<gene>
    <name evidence="4" type="ORF">G5C60_00210</name>
</gene>
<evidence type="ECO:0000313" key="4">
    <source>
        <dbReference type="EMBL" id="NGO06139.1"/>
    </source>
</evidence>
<dbReference type="GO" id="GO:0016787">
    <property type="term" value="F:hydrolase activity"/>
    <property type="evidence" value="ECO:0007669"/>
    <property type="project" value="UniProtKB-KW"/>
</dbReference>
<accession>A0A6G4UWM9</accession>
<sequence>MRRTAAVALSGFGVPESLRWYDGALWFSDLAHGTVHRWDGSGEAETVVKVPGRAGGLGRLPDGRMLVVSMDGGCVYRLEPDGELAEHADLRHLVGGPVNDMLVDPQGRAYVGNFGFDYHAFVRKHPNSMLYAPPGPPKTPIACLAPDGTLLGLTEPMLFPNGCLLTADGTTLVAAETLAMRLTAFPVRPDGTLGTPRLWAPLISPLLWHLVNHPGSVGRMTRRVSALLDHPAVAKRSASPIAPDGIAWDSDGETIWVANALRGECVRVAEGGRVLDRVRTSQNTLSCLVAGRDGRTLFAATVPTDDPVRAAELGGGRIEMCRL</sequence>
<evidence type="ECO:0000313" key="5">
    <source>
        <dbReference type="Proteomes" id="UP000472335"/>
    </source>
</evidence>
<dbReference type="InterPro" id="IPR011042">
    <property type="entry name" value="6-blade_b-propeller_TolB-like"/>
</dbReference>
<dbReference type="InterPro" id="IPR051262">
    <property type="entry name" value="SMP-30/CGR1_Lactonase"/>
</dbReference>
<keyword evidence="2" id="KW-0378">Hydrolase</keyword>
<dbReference type="RefSeq" id="WP_165254057.1">
    <property type="nucleotide sequence ID" value="NZ_JAAKZY010000001.1"/>
</dbReference>
<dbReference type="EMBL" id="JAAKZY010000001">
    <property type="protein sequence ID" value="NGO06139.1"/>
    <property type="molecule type" value="Genomic_DNA"/>
</dbReference>
<evidence type="ECO:0000256" key="2">
    <source>
        <dbReference type="ARBA" id="ARBA00022801"/>
    </source>
</evidence>
<dbReference type="Proteomes" id="UP000472335">
    <property type="component" value="Unassembled WGS sequence"/>
</dbReference>
<dbReference type="Gene3D" id="2.120.10.30">
    <property type="entry name" value="TolB, C-terminal domain"/>
    <property type="match status" value="1"/>
</dbReference>
<protein>
    <submittedName>
        <fullName evidence="4">SMP-30/gluconolactonase/LRE family protein</fullName>
    </submittedName>
</protein>
<dbReference type="SUPFAM" id="SSF63829">
    <property type="entry name" value="Calcium-dependent phosphotriesterase"/>
    <property type="match status" value="1"/>
</dbReference>
<keyword evidence="5" id="KW-1185">Reference proteome</keyword>
<dbReference type="PANTHER" id="PTHR47572">
    <property type="entry name" value="LIPOPROTEIN-RELATED"/>
    <property type="match status" value="1"/>
</dbReference>
<dbReference type="PANTHER" id="PTHR47572:SF4">
    <property type="entry name" value="LACTONASE DRP35"/>
    <property type="match status" value="1"/>
</dbReference>
<dbReference type="InterPro" id="IPR013658">
    <property type="entry name" value="SGL"/>
</dbReference>